<dbReference type="Pfam" id="PF01026">
    <property type="entry name" value="TatD_DNase"/>
    <property type="match status" value="1"/>
</dbReference>
<dbReference type="RefSeq" id="WP_249280853.1">
    <property type="nucleotide sequence ID" value="NZ_JACRSS010000006.1"/>
</dbReference>
<comment type="caution">
    <text evidence="4">The sequence shown here is derived from an EMBL/GenBank/DDBJ whole genome shotgun (WGS) entry which is preliminary data.</text>
</comment>
<keyword evidence="1 3" id="KW-0479">Metal-binding</keyword>
<name>A0A926HXD3_9FIRM</name>
<feature type="binding site" evidence="3">
    <location>
        <position position="151"/>
    </location>
    <ligand>
        <name>a divalent metal cation</name>
        <dbReference type="ChEBI" id="CHEBI:60240"/>
        <label>2</label>
    </ligand>
</feature>
<dbReference type="PIRSF" id="PIRSF005902">
    <property type="entry name" value="DNase_TatD"/>
    <property type="match status" value="1"/>
</dbReference>
<protein>
    <submittedName>
        <fullName evidence="4">TatD family hydrolase</fullName>
    </submittedName>
</protein>
<dbReference type="FunFam" id="3.20.20.140:FF:000005">
    <property type="entry name" value="TatD family hydrolase"/>
    <property type="match status" value="1"/>
</dbReference>
<dbReference type="InterPro" id="IPR032466">
    <property type="entry name" value="Metal_Hydrolase"/>
</dbReference>
<evidence type="ECO:0000256" key="3">
    <source>
        <dbReference type="PIRSR" id="PIRSR005902-1"/>
    </source>
</evidence>
<sequence>MLIDSHAHLLDERFDEDRGEVIASLSHKGILAVIECATGPADIAAAAQLAAENPAIYAAVGVHPHDARSYTPEVEAQIRELSRQSKVVAIGEIGLDYHYDFSPRPVQQEVLRRQLALARELGLPAVLHNRESTADMLEILREFAPLQGVMHCFSGSLETMKILLDMGLYIGIGGSLTFKNSVKPVEAAKQVPRDRFLIETDSPYLAPVPMRGKRNEPPFTHYVAERLAGLRGQTQEEIQAQAVENTRRLFSKIK</sequence>
<evidence type="ECO:0000313" key="4">
    <source>
        <dbReference type="EMBL" id="MBC8539253.1"/>
    </source>
</evidence>
<feature type="binding site" evidence="3">
    <location>
        <position position="201"/>
    </location>
    <ligand>
        <name>a divalent metal cation</name>
        <dbReference type="ChEBI" id="CHEBI:60240"/>
        <label>1</label>
    </ligand>
</feature>
<dbReference type="InterPro" id="IPR015991">
    <property type="entry name" value="TatD/YcfH-like"/>
</dbReference>
<dbReference type="GO" id="GO:0004536">
    <property type="term" value="F:DNA nuclease activity"/>
    <property type="evidence" value="ECO:0007669"/>
    <property type="project" value="InterPro"/>
</dbReference>
<keyword evidence="5" id="KW-1185">Reference proteome</keyword>
<dbReference type="PANTHER" id="PTHR46124:SF2">
    <property type="entry name" value="D-AMINOACYL-TRNA DEACYLASE"/>
    <property type="match status" value="1"/>
</dbReference>
<reference evidence="4" key="1">
    <citation type="submission" date="2020-08" db="EMBL/GenBank/DDBJ databases">
        <title>Genome public.</title>
        <authorList>
            <person name="Liu C."/>
            <person name="Sun Q."/>
        </authorList>
    </citation>
    <scope>NUCLEOTIDE SEQUENCE</scope>
    <source>
        <strain evidence="4">NSJ-63</strain>
    </source>
</reference>
<evidence type="ECO:0000256" key="2">
    <source>
        <dbReference type="ARBA" id="ARBA00022801"/>
    </source>
</evidence>
<dbReference type="Proteomes" id="UP000617951">
    <property type="component" value="Unassembled WGS sequence"/>
</dbReference>
<proteinExistence type="predicted"/>
<feature type="binding site" evidence="3">
    <location>
        <position position="92"/>
    </location>
    <ligand>
        <name>a divalent metal cation</name>
        <dbReference type="ChEBI" id="CHEBI:60240"/>
        <label>1</label>
    </ligand>
</feature>
<dbReference type="PANTHER" id="PTHR46124">
    <property type="entry name" value="D-AMINOACYL-TRNA DEACYLASE"/>
    <property type="match status" value="1"/>
</dbReference>
<dbReference type="GO" id="GO:0005829">
    <property type="term" value="C:cytosol"/>
    <property type="evidence" value="ECO:0007669"/>
    <property type="project" value="TreeGrafter"/>
</dbReference>
<feature type="binding site" evidence="3">
    <location>
        <position position="8"/>
    </location>
    <ligand>
        <name>a divalent metal cation</name>
        <dbReference type="ChEBI" id="CHEBI:60240"/>
        <label>1</label>
    </ligand>
</feature>
<accession>A0A926HXD3</accession>
<dbReference type="AlphaFoldDB" id="A0A926HXD3"/>
<feature type="binding site" evidence="3">
    <location>
        <position position="128"/>
    </location>
    <ligand>
        <name>a divalent metal cation</name>
        <dbReference type="ChEBI" id="CHEBI:60240"/>
        <label>2</label>
    </ligand>
</feature>
<dbReference type="EMBL" id="JACRSS010000006">
    <property type="protein sequence ID" value="MBC8539253.1"/>
    <property type="molecule type" value="Genomic_DNA"/>
</dbReference>
<keyword evidence="2 4" id="KW-0378">Hydrolase</keyword>
<dbReference type="GO" id="GO:0016788">
    <property type="term" value="F:hydrolase activity, acting on ester bonds"/>
    <property type="evidence" value="ECO:0007669"/>
    <property type="project" value="InterPro"/>
</dbReference>
<dbReference type="GO" id="GO:0046872">
    <property type="term" value="F:metal ion binding"/>
    <property type="evidence" value="ECO:0007669"/>
    <property type="project" value="UniProtKB-KW"/>
</dbReference>
<dbReference type="NCBIfam" id="TIGR00010">
    <property type="entry name" value="YchF/TatD family DNA exonuclease"/>
    <property type="match status" value="1"/>
</dbReference>
<dbReference type="SUPFAM" id="SSF51556">
    <property type="entry name" value="Metallo-dependent hydrolases"/>
    <property type="match status" value="1"/>
</dbReference>
<dbReference type="Gene3D" id="3.20.20.140">
    <property type="entry name" value="Metal-dependent hydrolases"/>
    <property type="match status" value="1"/>
</dbReference>
<dbReference type="InterPro" id="IPR001130">
    <property type="entry name" value="TatD-like"/>
</dbReference>
<organism evidence="4 5">
    <name type="scientific">Guopingia tenuis</name>
    <dbReference type="NCBI Taxonomy" id="2763656"/>
    <lineage>
        <taxon>Bacteria</taxon>
        <taxon>Bacillati</taxon>
        <taxon>Bacillota</taxon>
        <taxon>Clostridia</taxon>
        <taxon>Christensenellales</taxon>
        <taxon>Christensenellaceae</taxon>
        <taxon>Guopingia</taxon>
    </lineage>
</organism>
<gene>
    <name evidence="4" type="ORF">H8693_09980</name>
</gene>
<evidence type="ECO:0000313" key="5">
    <source>
        <dbReference type="Proteomes" id="UP000617951"/>
    </source>
</evidence>
<evidence type="ECO:0000256" key="1">
    <source>
        <dbReference type="ARBA" id="ARBA00022723"/>
    </source>
</evidence>
<feature type="binding site" evidence="3">
    <location>
        <position position="6"/>
    </location>
    <ligand>
        <name>a divalent metal cation</name>
        <dbReference type="ChEBI" id="CHEBI:60240"/>
        <label>1</label>
    </ligand>
</feature>
<dbReference type="CDD" id="cd01310">
    <property type="entry name" value="TatD_DNAse"/>
    <property type="match status" value="1"/>
</dbReference>